<keyword evidence="1 4" id="KW-0378">Hydrolase</keyword>
<keyword evidence="5" id="KW-1185">Reference proteome</keyword>
<organism evidence="4 5">
    <name type="scientific">Tenggerimyces flavus</name>
    <dbReference type="NCBI Taxonomy" id="1708749"/>
    <lineage>
        <taxon>Bacteria</taxon>
        <taxon>Bacillati</taxon>
        <taxon>Actinomycetota</taxon>
        <taxon>Actinomycetes</taxon>
        <taxon>Propionibacteriales</taxon>
        <taxon>Nocardioidaceae</taxon>
        <taxon>Tenggerimyces</taxon>
    </lineage>
</organism>
<dbReference type="PANTHER" id="PTHR43056:SF10">
    <property type="entry name" value="COCE_NOND FAMILY, PUTATIVE (AFU_ORTHOLOGUE AFUA_7G00600)-RELATED"/>
    <property type="match status" value="1"/>
</dbReference>
<proteinExistence type="predicted"/>
<evidence type="ECO:0000256" key="1">
    <source>
        <dbReference type="ARBA" id="ARBA00022801"/>
    </source>
</evidence>
<dbReference type="SMART" id="SM00939">
    <property type="entry name" value="PepX_C"/>
    <property type="match status" value="1"/>
</dbReference>
<dbReference type="InterPro" id="IPR005674">
    <property type="entry name" value="CocE/Ser_esterase"/>
</dbReference>
<dbReference type="NCBIfam" id="TIGR00976">
    <property type="entry name" value="CocE_NonD"/>
    <property type="match status" value="1"/>
</dbReference>
<feature type="domain" description="Xaa-Pro dipeptidyl-peptidase C-terminal" evidence="3">
    <location>
        <begin position="307"/>
        <end position="522"/>
    </location>
</feature>
<evidence type="ECO:0000256" key="2">
    <source>
        <dbReference type="SAM" id="MobiDB-lite"/>
    </source>
</evidence>
<dbReference type="SUPFAM" id="SSF49785">
    <property type="entry name" value="Galactose-binding domain-like"/>
    <property type="match status" value="1"/>
</dbReference>
<dbReference type="Pfam" id="PF08530">
    <property type="entry name" value="PepX_C"/>
    <property type="match status" value="1"/>
</dbReference>
<dbReference type="Gene3D" id="2.60.120.260">
    <property type="entry name" value="Galactose-binding domain-like"/>
    <property type="match status" value="1"/>
</dbReference>
<dbReference type="Gene3D" id="3.40.50.1820">
    <property type="entry name" value="alpha/beta hydrolase"/>
    <property type="match status" value="1"/>
</dbReference>
<evidence type="ECO:0000313" key="4">
    <source>
        <dbReference type="EMBL" id="MFC3765167.1"/>
    </source>
</evidence>
<dbReference type="PANTHER" id="PTHR43056">
    <property type="entry name" value="PEPTIDASE S9 PROLYL OLIGOPEPTIDASE"/>
    <property type="match status" value="1"/>
</dbReference>
<evidence type="ECO:0000259" key="3">
    <source>
        <dbReference type="SMART" id="SM00939"/>
    </source>
</evidence>
<dbReference type="InterPro" id="IPR013736">
    <property type="entry name" value="Xaa-Pro_dipept_C"/>
</dbReference>
<dbReference type="EMBL" id="JBHRZH010000036">
    <property type="protein sequence ID" value="MFC3765167.1"/>
    <property type="molecule type" value="Genomic_DNA"/>
</dbReference>
<evidence type="ECO:0000313" key="5">
    <source>
        <dbReference type="Proteomes" id="UP001595699"/>
    </source>
</evidence>
<dbReference type="InterPro" id="IPR050585">
    <property type="entry name" value="Xaa-Pro_dipeptidyl-ppase/CocE"/>
</dbReference>
<dbReference type="GO" id="GO:0016787">
    <property type="term" value="F:hydrolase activity"/>
    <property type="evidence" value="ECO:0007669"/>
    <property type="project" value="UniProtKB-KW"/>
</dbReference>
<gene>
    <name evidence="4" type="ORF">ACFOUW_30335</name>
</gene>
<dbReference type="Pfam" id="PF02129">
    <property type="entry name" value="Peptidase_S15"/>
    <property type="match status" value="1"/>
</dbReference>
<reference evidence="5" key="1">
    <citation type="journal article" date="2019" name="Int. J. Syst. Evol. Microbiol.">
        <title>The Global Catalogue of Microorganisms (GCM) 10K type strain sequencing project: providing services to taxonomists for standard genome sequencing and annotation.</title>
        <authorList>
            <consortium name="The Broad Institute Genomics Platform"/>
            <consortium name="The Broad Institute Genome Sequencing Center for Infectious Disease"/>
            <person name="Wu L."/>
            <person name="Ma J."/>
        </authorList>
    </citation>
    <scope>NUCLEOTIDE SEQUENCE [LARGE SCALE GENOMIC DNA]</scope>
    <source>
        <strain evidence="5">CGMCC 4.7241</strain>
    </source>
</reference>
<accession>A0ABV7YJD5</accession>
<dbReference type="Proteomes" id="UP001595699">
    <property type="component" value="Unassembled WGS sequence"/>
</dbReference>
<dbReference type="InterPro" id="IPR008979">
    <property type="entry name" value="Galactose-bd-like_sf"/>
</dbReference>
<comment type="caution">
    <text evidence="4">The sequence shown here is derived from an EMBL/GenBank/DDBJ whole genome shotgun (WGS) entry which is preliminary data.</text>
</comment>
<dbReference type="SUPFAM" id="SSF53474">
    <property type="entry name" value="alpha/beta-Hydrolases"/>
    <property type="match status" value="1"/>
</dbReference>
<name>A0ABV7YJD5_9ACTN</name>
<feature type="region of interest" description="Disordered" evidence="2">
    <location>
        <begin position="376"/>
        <end position="397"/>
    </location>
</feature>
<protein>
    <submittedName>
        <fullName evidence="4">CocE/NonD family hydrolase</fullName>
    </submittedName>
</protein>
<dbReference type="InterPro" id="IPR000383">
    <property type="entry name" value="Xaa-Pro-like_dom"/>
</dbReference>
<dbReference type="InterPro" id="IPR029058">
    <property type="entry name" value="AB_hydrolase_fold"/>
</dbReference>
<sequence length="528" mass="55897">MTAPKIVVNDTVVTTPDGVELATDVTVADDGERHPVLLIRTPYSRAAVRGMYDAIGLARIGWAVVTQDVRGRWDSTGDFVPFANERADGFHTVEWCADQPWSNGSVAMTGGSYMGGTQWLAAADSPRGLKAISPAVIGPSIRDDVTYENGVAQLGLYTSWALGVTSAGSRLDADIVKAATAELDAWPAMVGQPIDESVLTQATPLGLRWLTHADDDGFWSGQDVSKVIDSVNVAGYHLAGWHDIFCEGNLRAYQAMTAPSKPEAVRASQRLVVGPWAHATMLRRLTGELDFGVAADGIVSGLVEEQVRFLMAAVAGQPVPSGARVYVMGRNEWIDLPSWPPAATSTALHLGADGALSFDGPGEGGADSYVHDPASPVPTSGGRTLHPVLPEPGPRDQREVEERADLLVYTSDVLASDLTVMGAVRAHLTFASTADEADVTVKLVDVHPDGRAMLVVDSIQHVSSTPGTPSEVTIEVGSTALTFLAGHRVRIEVASSNYPRFGLSPAGTQTVHHGGRTESRVELPVYAG</sequence>
<dbReference type="Gene3D" id="1.10.3020.10">
    <property type="entry name" value="alpha-amino acid ester hydrolase ( Helical cap domain)"/>
    <property type="match status" value="1"/>
</dbReference>
<dbReference type="RefSeq" id="WP_205119127.1">
    <property type="nucleotide sequence ID" value="NZ_JAFBCM010000001.1"/>
</dbReference>